<dbReference type="Proteomes" id="UP000309215">
    <property type="component" value="Unassembled WGS sequence"/>
</dbReference>
<organism evidence="3 4">
    <name type="scientific">Polyangium fumosum</name>
    <dbReference type="NCBI Taxonomy" id="889272"/>
    <lineage>
        <taxon>Bacteria</taxon>
        <taxon>Pseudomonadati</taxon>
        <taxon>Myxococcota</taxon>
        <taxon>Polyangia</taxon>
        <taxon>Polyangiales</taxon>
        <taxon>Polyangiaceae</taxon>
        <taxon>Polyangium</taxon>
    </lineage>
</organism>
<feature type="compositionally biased region" description="Polar residues" evidence="1">
    <location>
        <begin position="33"/>
        <end position="44"/>
    </location>
</feature>
<sequence length="241" mass="25492">MVATKHLALVFALALSGVAAACGGGSTPPPDTANDQKTDGTSTDKPADPGGATDAKPEGGDAKPGDAKPADTGTGGTAATPPAAAGKPSTNIRQSQMLEDIKKIGLAPDKLQDLPKIGLAQKKKLMPLFQKALGYKDCNGCHVEGDFKAETRKIKITRGMWKNFVVALRDEKGGAVFCDTCHDGNEHNLNHADKKALETFMDEQYEDKLTRADKKDMECGTCHGDPFEGDIITKVWGIAKK</sequence>
<evidence type="ECO:0000256" key="1">
    <source>
        <dbReference type="SAM" id="MobiDB-lite"/>
    </source>
</evidence>
<dbReference type="PROSITE" id="PS51257">
    <property type="entry name" value="PROKAR_LIPOPROTEIN"/>
    <property type="match status" value="1"/>
</dbReference>
<accession>A0A4U1J0E3</accession>
<protein>
    <submittedName>
        <fullName evidence="3">Uncharacterized protein</fullName>
    </submittedName>
</protein>
<evidence type="ECO:0000313" key="4">
    <source>
        <dbReference type="Proteomes" id="UP000309215"/>
    </source>
</evidence>
<dbReference type="RefSeq" id="WP_136933369.1">
    <property type="nucleotide sequence ID" value="NZ_SSMQ01000047.1"/>
</dbReference>
<dbReference type="AlphaFoldDB" id="A0A4U1J0E3"/>
<feature type="compositionally biased region" description="Low complexity" evidence="1">
    <location>
        <begin position="77"/>
        <end position="88"/>
    </location>
</feature>
<dbReference type="Gene3D" id="1.10.468.10">
    <property type="entry name" value="Photosynthetic Reaction Center, subunit C, domain 2"/>
    <property type="match status" value="1"/>
</dbReference>
<dbReference type="OrthoDB" id="5517459at2"/>
<comment type="caution">
    <text evidence="3">The sequence shown here is derived from an EMBL/GenBank/DDBJ whole genome shotgun (WGS) entry which is preliminary data.</text>
</comment>
<dbReference type="EMBL" id="SSMQ01000047">
    <property type="protein sequence ID" value="TKD00442.1"/>
    <property type="molecule type" value="Genomic_DNA"/>
</dbReference>
<name>A0A4U1J0E3_9BACT</name>
<reference evidence="3 4" key="1">
    <citation type="submission" date="2019-04" db="EMBL/GenBank/DDBJ databases">
        <authorList>
            <person name="Li Y."/>
            <person name="Wang J."/>
        </authorList>
    </citation>
    <scope>NUCLEOTIDE SEQUENCE [LARGE SCALE GENOMIC DNA]</scope>
    <source>
        <strain evidence="3 4">DSM 14668</strain>
    </source>
</reference>
<feature type="compositionally biased region" description="Basic and acidic residues" evidence="1">
    <location>
        <begin position="55"/>
        <end position="69"/>
    </location>
</feature>
<evidence type="ECO:0000256" key="2">
    <source>
        <dbReference type="SAM" id="SignalP"/>
    </source>
</evidence>
<keyword evidence="2" id="KW-0732">Signal</keyword>
<gene>
    <name evidence="3" type="ORF">E8A74_34690</name>
</gene>
<feature type="signal peptide" evidence="2">
    <location>
        <begin position="1"/>
        <end position="21"/>
    </location>
</feature>
<dbReference type="InterPro" id="IPR023119">
    <property type="entry name" value="Multihaem_cyt_PRC_cyt_su-like"/>
</dbReference>
<evidence type="ECO:0000313" key="3">
    <source>
        <dbReference type="EMBL" id="TKD00442.1"/>
    </source>
</evidence>
<dbReference type="SUPFAM" id="SSF48695">
    <property type="entry name" value="Multiheme cytochromes"/>
    <property type="match status" value="1"/>
</dbReference>
<dbReference type="InterPro" id="IPR036280">
    <property type="entry name" value="Multihaem_cyt_sf"/>
</dbReference>
<keyword evidence="4" id="KW-1185">Reference proteome</keyword>
<proteinExistence type="predicted"/>
<feature type="chain" id="PRO_5020866721" evidence="2">
    <location>
        <begin position="22"/>
        <end position="241"/>
    </location>
</feature>
<feature type="region of interest" description="Disordered" evidence="1">
    <location>
        <begin position="23"/>
        <end position="90"/>
    </location>
</feature>